<dbReference type="Proteomes" id="UP000664303">
    <property type="component" value="Unassembled WGS sequence"/>
</dbReference>
<name>A0A939INH0_9GAMM</name>
<dbReference type="InterPro" id="IPR018660">
    <property type="entry name" value="MliC"/>
</dbReference>
<comment type="caution">
    <text evidence="7">The sequence shown here is derived from an EMBL/GenBank/DDBJ whole genome shotgun (WGS) entry which is preliminary data.</text>
</comment>
<protein>
    <submittedName>
        <fullName evidence="7">MliC family protein</fullName>
    </submittedName>
</protein>
<evidence type="ECO:0000256" key="2">
    <source>
        <dbReference type="ARBA" id="ARBA00023136"/>
    </source>
</evidence>
<dbReference type="AlphaFoldDB" id="A0A939INH0"/>
<evidence type="ECO:0000256" key="3">
    <source>
        <dbReference type="ARBA" id="ARBA00023139"/>
    </source>
</evidence>
<feature type="signal peptide" evidence="5">
    <location>
        <begin position="1"/>
        <end position="19"/>
    </location>
</feature>
<dbReference type="EMBL" id="JAFKCZ010000011">
    <property type="protein sequence ID" value="MBN7798047.1"/>
    <property type="molecule type" value="Genomic_DNA"/>
</dbReference>
<keyword evidence="3" id="KW-0564">Palmitate</keyword>
<feature type="chain" id="PRO_5037613206" evidence="5">
    <location>
        <begin position="20"/>
        <end position="117"/>
    </location>
</feature>
<evidence type="ECO:0000256" key="4">
    <source>
        <dbReference type="ARBA" id="ARBA00023288"/>
    </source>
</evidence>
<keyword evidence="4" id="KW-0449">Lipoprotein</keyword>
<dbReference type="Gene3D" id="2.40.128.200">
    <property type="match status" value="1"/>
</dbReference>
<dbReference type="Pfam" id="PF09864">
    <property type="entry name" value="MliC"/>
    <property type="match status" value="1"/>
</dbReference>
<sequence length="117" mass="12403">MIVSRIAPAGLALTLAACAGGDTAPVSSAAAGSGAVPDTPANPKYTYECEGYTFTAFYRPEEMTLWLRDGQRVLPQVRSASGARYSDGEVEFFGKGDKGMLSIGDSQYRDCVVLTRP</sequence>
<evidence type="ECO:0000313" key="8">
    <source>
        <dbReference type="Proteomes" id="UP000664303"/>
    </source>
</evidence>
<dbReference type="PROSITE" id="PS51257">
    <property type="entry name" value="PROKAR_LIPOPROTEIN"/>
    <property type="match status" value="1"/>
</dbReference>
<dbReference type="SUPFAM" id="SSF141488">
    <property type="entry name" value="YdhA-like"/>
    <property type="match status" value="1"/>
</dbReference>
<evidence type="ECO:0000256" key="5">
    <source>
        <dbReference type="SAM" id="SignalP"/>
    </source>
</evidence>
<keyword evidence="8" id="KW-1185">Reference proteome</keyword>
<proteinExistence type="predicted"/>
<evidence type="ECO:0000313" key="7">
    <source>
        <dbReference type="EMBL" id="MBN7798047.1"/>
    </source>
</evidence>
<evidence type="ECO:0000256" key="1">
    <source>
        <dbReference type="ARBA" id="ARBA00022729"/>
    </source>
</evidence>
<evidence type="ECO:0000259" key="6">
    <source>
        <dbReference type="Pfam" id="PF09864"/>
    </source>
</evidence>
<accession>A0A939INH0</accession>
<dbReference type="RefSeq" id="WP_206561488.1">
    <property type="nucleotide sequence ID" value="NZ_JAFKCZ010000011.1"/>
</dbReference>
<dbReference type="InterPro" id="IPR036328">
    <property type="entry name" value="MliC_sf"/>
</dbReference>
<organism evidence="7 8">
    <name type="scientific">Parahaliea mediterranea</name>
    <dbReference type="NCBI Taxonomy" id="651086"/>
    <lineage>
        <taxon>Bacteria</taxon>
        <taxon>Pseudomonadati</taxon>
        <taxon>Pseudomonadota</taxon>
        <taxon>Gammaproteobacteria</taxon>
        <taxon>Cellvibrionales</taxon>
        <taxon>Halieaceae</taxon>
        <taxon>Parahaliea</taxon>
    </lineage>
</organism>
<gene>
    <name evidence="7" type="ORF">JYP50_15670</name>
</gene>
<keyword evidence="1 5" id="KW-0732">Signal</keyword>
<reference evidence="7" key="1">
    <citation type="submission" date="2021-02" db="EMBL/GenBank/DDBJ databases">
        <title>PHA producing bacteria isolated from coastal sediment in Guangdong, Shenzhen.</title>
        <authorList>
            <person name="Zheng W."/>
            <person name="Yu S."/>
            <person name="Huang Y."/>
        </authorList>
    </citation>
    <scope>NUCLEOTIDE SEQUENCE</scope>
    <source>
        <strain evidence="7">TN14-10</strain>
    </source>
</reference>
<feature type="domain" description="C-type lysozyme inhibitor" evidence="6">
    <location>
        <begin position="47"/>
        <end position="107"/>
    </location>
</feature>
<keyword evidence="2" id="KW-0472">Membrane</keyword>